<evidence type="ECO:0000256" key="7">
    <source>
        <dbReference type="ARBA" id="ARBA00023125"/>
    </source>
</evidence>
<keyword evidence="3 11" id="KW-0489">Methyltransferase</keyword>
<dbReference type="GO" id="GO:0009307">
    <property type="term" value="P:DNA restriction-modification system"/>
    <property type="evidence" value="ECO:0007669"/>
    <property type="project" value="UniProtKB-KW"/>
</dbReference>
<keyword evidence="6" id="KW-0680">Restriction system</keyword>
<feature type="region of interest" description="Disordered" evidence="9">
    <location>
        <begin position="404"/>
        <end position="443"/>
    </location>
</feature>
<dbReference type="Gene3D" id="3.30.565.10">
    <property type="entry name" value="Histidine kinase-like ATPase, C-terminal domain"/>
    <property type="match status" value="1"/>
</dbReference>
<dbReference type="eggNOG" id="arCOG00115">
    <property type="taxonomic scope" value="Archaea"/>
</dbReference>
<dbReference type="InterPro" id="IPR029063">
    <property type="entry name" value="SAM-dependent_MTases_sf"/>
</dbReference>
<protein>
    <recommendedName>
        <fullName evidence="2">site-specific DNA-methyltransferase (cytosine-N(4)-specific)</fullName>
        <ecNumber evidence="2">2.1.1.113</ecNumber>
    </recommendedName>
</protein>
<evidence type="ECO:0000313" key="11">
    <source>
        <dbReference type="EMBL" id="CAJ52204.1"/>
    </source>
</evidence>
<dbReference type="InterPro" id="IPR017985">
    <property type="entry name" value="MeTrfase_CN4_CS"/>
</dbReference>
<keyword evidence="12" id="KW-1185">Reference proteome</keyword>
<evidence type="ECO:0000256" key="4">
    <source>
        <dbReference type="ARBA" id="ARBA00022679"/>
    </source>
</evidence>
<name>Q18IG8_HALWD</name>
<keyword evidence="11" id="KW-0067">ATP-binding</keyword>
<dbReference type="GO" id="GO:0015667">
    <property type="term" value="F:site-specific DNA-methyltransferase (cytosine-N4-specific) activity"/>
    <property type="evidence" value="ECO:0007669"/>
    <property type="project" value="UniProtKB-EC"/>
</dbReference>
<dbReference type="GO" id="GO:0032259">
    <property type="term" value="P:methylation"/>
    <property type="evidence" value="ECO:0007669"/>
    <property type="project" value="UniProtKB-KW"/>
</dbReference>
<proteinExistence type="inferred from homology"/>
<dbReference type="GeneID" id="25393377"/>
<dbReference type="InterPro" id="IPR001091">
    <property type="entry name" value="RM_Methyltransferase"/>
</dbReference>
<evidence type="ECO:0000256" key="8">
    <source>
        <dbReference type="ARBA" id="ARBA00049120"/>
    </source>
</evidence>
<evidence type="ECO:0000256" key="6">
    <source>
        <dbReference type="ARBA" id="ARBA00022747"/>
    </source>
</evidence>
<dbReference type="GO" id="GO:0003677">
    <property type="term" value="F:DNA binding"/>
    <property type="evidence" value="ECO:0007669"/>
    <property type="project" value="UniProtKB-KW"/>
</dbReference>
<gene>
    <name evidence="11" type="ordered locus">HQ_2077A</name>
</gene>
<evidence type="ECO:0000313" key="12">
    <source>
        <dbReference type="Proteomes" id="UP000001975"/>
    </source>
</evidence>
<accession>Q18IG8</accession>
<sequence length="988" mass="111785">MASERSKSLGTCNSQVELSMLASGMAKQHESYQDALQELIDNSLSSVIKSESYFENPENQINIIIKLERTADSLRTTVADNGPGIGTDALQEEIFKTGNKVESDGILNNVGWGLKASLAWFEETLRSQSLDNNDIWFNLITKEDDADVKIVTGPVTGDLPVKIGTSDDWKRGTKIGNHESFRSSSGTRIHVSCSWTRFAEDVWPSAVYLETKAQALREYLGVRYRRILDAHPDNSIHIDYIDNTNEETESLEVIPIHPQYVPADADPPEDKSKDTFSLEVSNDTTFEVEYERGTLDYESMTTMIAEEDSSLVTPGGRFRTRYRPSQSRQGVDIYANGRILMTSVFTSLFDLTRNNQYNYFGGTIRIVPKDSDTEVPTDNKKTRIDTNSELWQCLREKLTKKRYLPSGKDYDQNQSPQSEPADRKKTVTAGKLEDDLLSPDSSEVKSLEAANMEDYVYDEIIRGDSRYLEKYLERVMSENLCGKIDLAITSPPYFDLKDYDVETSSQIGQGDSYQQYLLDLETVLKQVYNVVSDDGSLWVIVNNFQTNQQVVDLPGDIINLCQSLSVQEHCPNCSTDEITVPLTKGESATSRSCVNCEFQSDSHSTAWNLRDIIVWDKNHALPYVKNGQFRNVFEHILCFTKSTETEFQTDEVRITNPNEFKNWWVEYPERYNPRGMVPRNIWDFMSPSQGAFGQFDALDHPAPLPPGLVSRIVELASNKGDIVFDPFAGSGMVPATAEALNRVGIGIEPNAKFCERYPELKSEVSASIEDTNAKTNQSDQDTLVEMIMSLRMVKQAKEVLRLYGKSQEGVGIGNLEIHSVFQLCRRFDSHTNSDFSHVGSDLLYVVENAAQQQRIRDLEHSFADILSEAPLSQYGITTSVKVLSNSEIHEHVRKLSDSKPLTLTTYRDGKFHDSDKDIKFESWMQQAVKNSEWQQKSRNDRFPPILSNIDISVQNPRHMSEPFSFDNHVKVKINQSNNIHCSGNEDQS</sequence>
<dbReference type="EMBL" id="AM180088">
    <property type="protein sequence ID" value="CAJ52204.1"/>
    <property type="molecule type" value="Genomic_DNA"/>
</dbReference>
<dbReference type="Gene3D" id="3.40.50.150">
    <property type="entry name" value="Vaccinia Virus protein VP39"/>
    <property type="match status" value="1"/>
</dbReference>
<dbReference type="SUPFAM" id="SSF55874">
    <property type="entry name" value="ATPase domain of HSP90 chaperone/DNA topoisomerase II/histidine kinase"/>
    <property type="match status" value="1"/>
</dbReference>
<dbReference type="Pfam" id="PF13589">
    <property type="entry name" value="HATPase_c_3"/>
    <property type="match status" value="1"/>
</dbReference>
<dbReference type="PRINTS" id="PR00508">
    <property type="entry name" value="S21N4MTFRASE"/>
</dbReference>
<organism evidence="11 12">
    <name type="scientific">Haloquadratum walsbyi (strain DSM 16790 / HBSQ001)</name>
    <dbReference type="NCBI Taxonomy" id="362976"/>
    <lineage>
        <taxon>Archaea</taxon>
        <taxon>Methanobacteriati</taxon>
        <taxon>Methanobacteriota</taxon>
        <taxon>Stenosarchaea group</taxon>
        <taxon>Halobacteria</taxon>
        <taxon>Halobacteriales</taxon>
        <taxon>Haloferacaceae</taxon>
        <taxon>Haloquadratum</taxon>
    </lineage>
</organism>
<dbReference type="Proteomes" id="UP000001975">
    <property type="component" value="Chromosome"/>
</dbReference>
<evidence type="ECO:0000256" key="1">
    <source>
        <dbReference type="ARBA" id="ARBA00010203"/>
    </source>
</evidence>
<dbReference type="EC" id="2.1.1.113" evidence="2"/>
<feature type="domain" description="DNA methylase N-4/N-6" evidence="10">
    <location>
        <begin position="484"/>
        <end position="755"/>
    </location>
</feature>
<dbReference type="InterPro" id="IPR002941">
    <property type="entry name" value="DNA_methylase_N4/N6"/>
</dbReference>
<evidence type="ECO:0000256" key="3">
    <source>
        <dbReference type="ARBA" id="ARBA00022603"/>
    </source>
</evidence>
<keyword evidence="5" id="KW-0949">S-adenosyl-L-methionine</keyword>
<dbReference type="Pfam" id="PF01555">
    <property type="entry name" value="N6_N4_Mtase"/>
    <property type="match status" value="1"/>
</dbReference>
<dbReference type="PROSITE" id="PS00093">
    <property type="entry name" value="N4_MTASE"/>
    <property type="match status" value="1"/>
</dbReference>
<comment type="similarity">
    <text evidence="1">Belongs to the N(4)/N(6)-methyltransferase family. N(4) subfamily.</text>
</comment>
<dbReference type="AlphaFoldDB" id="Q18IG8"/>
<evidence type="ECO:0000256" key="5">
    <source>
        <dbReference type="ARBA" id="ARBA00022691"/>
    </source>
</evidence>
<evidence type="ECO:0000256" key="2">
    <source>
        <dbReference type="ARBA" id="ARBA00012185"/>
    </source>
</evidence>
<keyword evidence="4 11" id="KW-0808">Transferase</keyword>
<dbReference type="STRING" id="362976.HQ_2077A"/>
<keyword evidence="11" id="KW-0547">Nucleotide-binding</keyword>
<evidence type="ECO:0000256" key="9">
    <source>
        <dbReference type="SAM" id="MobiDB-lite"/>
    </source>
</evidence>
<keyword evidence="7" id="KW-0238">DNA-binding</keyword>
<dbReference type="GO" id="GO:0005524">
    <property type="term" value="F:ATP binding"/>
    <property type="evidence" value="ECO:0007669"/>
    <property type="project" value="UniProtKB-KW"/>
</dbReference>
<dbReference type="RefSeq" id="WP_011571343.1">
    <property type="nucleotide sequence ID" value="NC_008212.1"/>
</dbReference>
<dbReference type="HOGENOM" id="CLU_302006_0_0_2"/>
<reference evidence="11 12" key="1">
    <citation type="journal article" date="2006" name="BMC Genomics">
        <title>The genome of the square archaeon Haloquadratum walsbyi: life at the limits of water activity.</title>
        <authorList>
            <person name="Bolhuis H.H."/>
            <person name="Palm P.P."/>
            <person name="Wende A.W."/>
            <person name="Falb M.M."/>
            <person name="Rampp M.M."/>
            <person name="Rodriguez-Valera F.F."/>
            <person name="Pfeiffer F.F."/>
            <person name="Oesterhelt D.D."/>
        </authorList>
    </citation>
    <scope>NUCLEOTIDE SEQUENCE [LARGE SCALE GENOMIC DNA]</scope>
    <source>
        <strain evidence="12">DSM 16790 / HBSQ001</strain>
    </source>
</reference>
<dbReference type="KEGG" id="hwa:HQ_2077A"/>
<dbReference type="InterPro" id="IPR036890">
    <property type="entry name" value="HATPase_C_sf"/>
</dbReference>
<comment type="catalytic activity">
    <reaction evidence="8">
        <text>a 2'-deoxycytidine in DNA + S-adenosyl-L-methionine = an N(4)-methyl-2'-deoxycytidine in DNA + S-adenosyl-L-homocysteine + H(+)</text>
        <dbReference type="Rhea" id="RHEA:16857"/>
        <dbReference type="Rhea" id="RHEA-COMP:11369"/>
        <dbReference type="Rhea" id="RHEA-COMP:13674"/>
        <dbReference type="ChEBI" id="CHEBI:15378"/>
        <dbReference type="ChEBI" id="CHEBI:57856"/>
        <dbReference type="ChEBI" id="CHEBI:59789"/>
        <dbReference type="ChEBI" id="CHEBI:85452"/>
        <dbReference type="ChEBI" id="CHEBI:137933"/>
        <dbReference type="EC" id="2.1.1.113"/>
    </reaction>
</comment>
<evidence type="ECO:0000259" key="10">
    <source>
        <dbReference type="Pfam" id="PF01555"/>
    </source>
</evidence>
<dbReference type="GO" id="GO:0008170">
    <property type="term" value="F:N-methyltransferase activity"/>
    <property type="evidence" value="ECO:0007669"/>
    <property type="project" value="InterPro"/>
</dbReference>
<dbReference type="SUPFAM" id="SSF53335">
    <property type="entry name" value="S-adenosyl-L-methionine-dependent methyltransferases"/>
    <property type="match status" value="1"/>
</dbReference>